<dbReference type="InterPro" id="IPR000719">
    <property type="entry name" value="Prot_kinase_dom"/>
</dbReference>
<name>A0A0C2YJA4_HEBCY</name>
<reference evidence="2 3" key="1">
    <citation type="submission" date="2014-04" db="EMBL/GenBank/DDBJ databases">
        <authorList>
            <consortium name="DOE Joint Genome Institute"/>
            <person name="Kuo A."/>
            <person name="Gay G."/>
            <person name="Dore J."/>
            <person name="Kohler A."/>
            <person name="Nagy L.G."/>
            <person name="Floudas D."/>
            <person name="Copeland A."/>
            <person name="Barry K.W."/>
            <person name="Cichocki N."/>
            <person name="Veneault-Fourrey C."/>
            <person name="LaButti K."/>
            <person name="Lindquist E.A."/>
            <person name="Lipzen A."/>
            <person name="Lundell T."/>
            <person name="Morin E."/>
            <person name="Murat C."/>
            <person name="Sun H."/>
            <person name="Tunlid A."/>
            <person name="Henrissat B."/>
            <person name="Grigoriev I.V."/>
            <person name="Hibbett D.S."/>
            <person name="Martin F."/>
            <person name="Nordberg H.P."/>
            <person name="Cantor M.N."/>
            <person name="Hua S.X."/>
        </authorList>
    </citation>
    <scope>NUCLEOTIDE SEQUENCE [LARGE SCALE GENOMIC DNA]</scope>
    <source>
        <strain evidence="3">h7</strain>
    </source>
</reference>
<accession>A0A0C2YJA4</accession>
<protein>
    <recommendedName>
        <fullName evidence="1">Protein kinase domain-containing protein</fullName>
    </recommendedName>
</protein>
<dbReference type="InterPro" id="IPR008266">
    <property type="entry name" value="Tyr_kinase_AS"/>
</dbReference>
<proteinExistence type="predicted"/>
<feature type="domain" description="Protein kinase" evidence="1">
    <location>
        <begin position="1"/>
        <end position="267"/>
    </location>
</feature>
<reference evidence="3" key="2">
    <citation type="submission" date="2015-01" db="EMBL/GenBank/DDBJ databases">
        <title>Evolutionary Origins and Diversification of the Mycorrhizal Mutualists.</title>
        <authorList>
            <consortium name="DOE Joint Genome Institute"/>
            <consortium name="Mycorrhizal Genomics Consortium"/>
            <person name="Kohler A."/>
            <person name="Kuo A."/>
            <person name="Nagy L.G."/>
            <person name="Floudas D."/>
            <person name="Copeland A."/>
            <person name="Barry K.W."/>
            <person name="Cichocki N."/>
            <person name="Veneault-Fourrey C."/>
            <person name="LaButti K."/>
            <person name="Lindquist E.A."/>
            <person name="Lipzen A."/>
            <person name="Lundell T."/>
            <person name="Morin E."/>
            <person name="Murat C."/>
            <person name="Riley R."/>
            <person name="Ohm R."/>
            <person name="Sun H."/>
            <person name="Tunlid A."/>
            <person name="Henrissat B."/>
            <person name="Grigoriev I.V."/>
            <person name="Hibbett D.S."/>
            <person name="Martin F."/>
        </authorList>
    </citation>
    <scope>NUCLEOTIDE SEQUENCE [LARGE SCALE GENOMIC DNA]</scope>
    <source>
        <strain evidence="3">h7</strain>
    </source>
</reference>
<evidence type="ECO:0000313" key="2">
    <source>
        <dbReference type="EMBL" id="KIM49863.1"/>
    </source>
</evidence>
<dbReference type="GO" id="GO:0005524">
    <property type="term" value="F:ATP binding"/>
    <property type="evidence" value="ECO:0007669"/>
    <property type="project" value="InterPro"/>
</dbReference>
<dbReference type="STRING" id="686832.A0A0C2YJA4"/>
<dbReference type="Gene3D" id="1.10.510.10">
    <property type="entry name" value="Transferase(Phosphotransferase) domain 1"/>
    <property type="match status" value="1"/>
</dbReference>
<organism evidence="2 3">
    <name type="scientific">Hebeloma cylindrosporum</name>
    <dbReference type="NCBI Taxonomy" id="76867"/>
    <lineage>
        <taxon>Eukaryota</taxon>
        <taxon>Fungi</taxon>
        <taxon>Dikarya</taxon>
        <taxon>Basidiomycota</taxon>
        <taxon>Agaricomycotina</taxon>
        <taxon>Agaricomycetes</taxon>
        <taxon>Agaricomycetidae</taxon>
        <taxon>Agaricales</taxon>
        <taxon>Agaricineae</taxon>
        <taxon>Hymenogastraceae</taxon>
        <taxon>Hebeloma</taxon>
    </lineage>
</organism>
<gene>
    <name evidence="2" type="ORF">M413DRAFT_438986</name>
</gene>
<dbReference type="InterPro" id="IPR011009">
    <property type="entry name" value="Kinase-like_dom_sf"/>
</dbReference>
<dbReference type="Proteomes" id="UP000053424">
    <property type="component" value="Unassembled WGS sequence"/>
</dbReference>
<dbReference type="EMBL" id="KN831768">
    <property type="protein sequence ID" value="KIM49863.1"/>
    <property type="molecule type" value="Genomic_DNA"/>
</dbReference>
<dbReference type="HOGENOM" id="CLU_042818_0_0_1"/>
<keyword evidence="3" id="KW-1185">Reference proteome</keyword>
<dbReference type="GO" id="GO:0004672">
    <property type="term" value="F:protein kinase activity"/>
    <property type="evidence" value="ECO:0007669"/>
    <property type="project" value="InterPro"/>
</dbReference>
<dbReference type="Pfam" id="PF00069">
    <property type="entry name" value="Pkinase"/>
    <property type="match status" value="1"/>
</dbReference>
<dbReference type="SUPFAM" id="SSF56112">
    <property type="entry name" value="Protein kinase-like (PK-like)"/>
    <property type="match status" value="1"/>
</dbReference>
<dbReference type="PROSITE" id="PS00109">
    <property type="entry name" value="PROTEIN_KINASE_TYR"/>
    <property type="match status" value="1"/>
</dbReference>
<dbReference type="OrthoDB" id="2722301at2759"/>
<dbReference type="AlphaFoldDB" id="A0A0C2YJA4"/>
<evidence type="ECO:0000313" key="3">
    <source>
        <dbReference type="Proteomes" id="UP000053424"/>
    </source>
</evidence>
<evidence type="ECO:0000259" key="1">
    <source>
        <dbReference type="PROSITE" id="PS50011"/>
    </source>
</evidence>
<dbReference type="PROSITE" id="PS50011">
    <property type="entry name" value="PROTEIN_KINASE_DOM"/>
    <property type="match status" value="1"/>
</dbReference>
<sequence length="332" mass="38833">MAQDSESRHVVIKVILSDSEEFKILKSLQQEKDILQQFHGIIPVLDMLPFDAFHFVILPRWGDRAFFCWFETTKDVLHYIRCLLKGLVFLHDRRIFHRDVCEGNILVNHFSCFQDCQEMDQRNIRADLRQAGLLNYALNDFDWSMQLPSDASLKSFRLPIVEIYPGVHEKPHEAMRGEIDFNPFAYDVGCLGIRFAYVFQHLSPSIPLLAPLIDGMVTSCVPYRFTAQEALDFLDAAQSEMTREQLEEIPGIRPQTPYAYYEVDRWSGIPSSAIEKWDRYRERPLSRFAAHVVYPLCLRPWGLTLVYHTRLVFRRIFFVCTLPLRLAGYFLS</sequence>